<dbReference type="GO" id="GO:0005654">
    <property type="term" value="C:nucleoplasm"/>
    <property type="evidence" value="ECO:0007669"/>
    <property type="project" value="UniProtKB-SubCell"/>
</dbReference>
<dbReference type="PANTHER" id="PTHR14211">
    <property type="entry name" value="GLIOMA SUPPRESSOR CANDIDATE REGION GENE 2"/>
    <property type="match status" value="1"/>
</dbReference>
<comment type="similarity">
    <text evidence="3">Belongs to the NOP53 family.</text>
</comment>
<evidence type="ECO:0000256" key="2">
    <source>
        <dbReference type="ARBA" id="ARBA00004642"/>
    </source>
</evidence>
<evidence type="ECO:0000313" key="10">
    <source>
        <dbReference type="Proteomes" id="UP001295794"/>
    </source>
</evidence>
<evidence type="ECO:0000256" key="5">
    <source>
        <dbReference type="ARBA" id="ARBA00022517"/>
    </source>
</evidence>
<dbReference type="PANTHER" id="PTHR14211:SF7">
    <property type="entry name" value="RIBOSOME BIOGENESIS PROTEIN NOP53"/>
    <property type="match status" value="1"/>
</dbReference>
<feature type="coiled-coil region" evidence="7">
    <location>
        <begin position="50"/>
        <end position="102"/>
    </location>
</feature>
<reference evidence="9" key="1">
    <citation type="submission" date="2023-11" db="EMBL/GenBank/DDBJ databases">
        <authorList>
            <person name="De Vega J J."/>
            <person name="De Vega J J."/>
        </authorList>
    </citation>
    <scope>NUCLEOTIDE SEQUENCE</scope>
</reference>
<keyword evidence="5" id="KW-0690">Ribosome biogenesis</keyword>
<comment type="caution">
    <text evidence="9">The sequence shown here is derived from an EMBL/GenBank/DDBJ whole genome shotgun (WGS) entry which is preliminary data.</text>
</comment>
<gene>
    <name evidence="9" type="ORF">MYCIT1_LOCUS20580</name>
</gene>
<feature type="compositionally biased region" description="Acidic residues" evidence="8">
    <location>
        <begin position="21"/>
        <end position="31"/>
    </location>
</feature>
<dbReference type="EMBL" id="CAVNYO010000399">
    <property type="protein sequence ID" value="CAK5273834.1"/>
    <property type="molecule type" value="Genomic_DNA"/>
</dbReference>
<comment type="subcellular location">
    <subcellularLocation>
        <location evidence="1">Nucleus</location>
        <location evidence="1">Nucleolus</location>
    </subcellularLocation>
    <subcellularLocation>
        <location evidence="2">Nucleus</location>
        <location evidence="2">Nucleoplasm</location>
    </subcellularLocation>
</comment>
<keyword evidence="6" id="KW-0539">Nucleus</keyword>
<protein>
    <recommendedName>
        <fullName evidence="4">Ribosome biogenesis protein NOP53</fullName>
    </recommendedName>
</protein>
<evidence type="ECO:0000256" key="7">
    <source>
        <dbReference type="SAM" id="Coils"/>
    </source>
</evidence>
<accession>A0AAD2K1N1</accession>
<evidence type="ECO:0000256" key="6">
    <source>
        <dbReference type="ARBA" id="ARBA00023242"/>
    </source>
</evidence>
<proteinExistence type="inferred from homology"/>
<sequence>MRAAEAEVVEGMPTGMKLDEVVSDEDNDEGDVVSELLPKKAPERKTKAQRNKATKLLAEKRARIDLARRKAEHAMAHNSRQLRRAAEETASIREKARALKRSQLQERLKQGLGGQKLGKHKVPEGEIDVQLGEDLSESLRGLKVRRSIHSCILMPTLHPRSLRATCSAIASLVCNNEHSSNPACQSCMSGFCLRDMTLTGSL</sequence>
<dbReference type="GO" id="GO:0006364">
    <property type="term" value="P:rRNA processing"/>
    <property type="evidence" value="ECO:0007669"/>
    <property type="project" value="TreeGrafter"/>
</dbReference>
<organism evidence="9 10">
    <name type="scientific">Mycena citricolor</name>
    <dbReference type="NCBI Taxonomy" id="2018698"/>
    <lineage>
        <taxon>Eukaryota</taxon>
        <taxon>Fungi</taxon>
        <taxon>Dikarya</taxon>
        <taxon>Basidiomycota</taxon>
        <taxon>Agaricomycotina</taxon>
        <taxon>Agaricomycetes</taxon>
        <taxon>Agaricomycetidae</taxon>
        <taxon>Agaricales</taxon>
        <taxon>Marasmiineae</taxon>
        <taxon>Mycenaceae</taxon>
        <taxon>Mycena</taxon>
    </lineage>
</organism>
<dbReference type="Pfam" id="PF07767">
    <property type="entry name" value="Nop53"/>
    <property type="match status" value="1"/>
</dbReference>
<dbReference type="InterPro" id="IPR011687">
    <property type="entry name" value="Nop53/GLTSCR2"/>
</dbReference>
<evidence type="ECO:0000256" key="8">
    <source>
        <dbReference type="SAM" id="MobiDB-lite"/>
    </source>
</evidence>
<evidence type="ECO:0000313" key="9">
    <source>
        <dbReference type="EMBL" id="CAK5273834.1"/>
    </source>
</evidence>
<evidence type="ECO:0000256" key="3">
    <source>
        <dbReference type="ARBA" id="ARBA00008838"/>
    </source>
</evidence>
<dbReference type="GO" id="GO:0000027">
    <property type="term" value="P:ribosomal large subunit assembly"/>
    <property type="evidence" value="ECO:0007669"/>
    <property type="project" value="TreeGrafter"/>
</dbReference>
<keyword evidence="7" id="KW-0175">Coiled coil</keyword>
<dbReference type="Proteomes" id="UP001295794">
    <property type="component" value="Unassembled WGS sequence"/>
</dbReference>
<keyword evidence="10" id="KW-1185">Reference proteome</keyword>
<dbReference type="AlphaFoldDB" id="A0AAD2K1N1"/>
<feature type="region of interest" description="Disordered" evidence="8">
    <location>
        <begin position="1"/>
        <end position="31"/>
    </location>
</feature>
<dbReference type="GO" id="GO:0008097">
    <property type="term" value="F:5S rRNA binding"/>
    <property type="evidence" value="ECO:0007669"/>
    <property type="project" value="TreeGrafter"/>
</dbReference>
<dbReference type="GO" id="GO:0005730">
    <property type="term" value="C:nucleolus"/>
    <property type="evidence" value="ECO:0007669"/>
    <property type="project" value="UniProtKB-SubCell"/>
</dbReference>
<evidence type="ECO:0000256" key="1">
    <source>
        <dbReference type="ARBA" id="ARBA00004604"/>
    </source>
</evidence>
<name>A0AAD2K1N1_9AGAR</name>
<evidence type="ECO:0000256" key="4">
    <source>
        <dbReference type="ARBA" id="ARBA00018339"/>
    </source>
</evidence>